<evidence type="ECO:0000256" key="3">
    <source>
        <dbReference type="ARBA" id="ARBA00022692"/>
    </source>
</evidence>
<dbReference type="EMBL" id="CAJZAG010000006">
    <property type="protein sequence ID" value="CAG9175067.1"/>
    <property type="molecule type" value="Genomic_DNA"/>
</dbReference>
<feature type="transmembrane region" description="Helical" evidence="6">
    <location>
        <begin position="181"/>
        <end position="202"/>
    </location>
</feature>
<name>A0ABM8X557_9BURK</name>
<protein>
    <submittedName>
        <fullName evidence="7">Membrane protein</fullName>
    </submittedName>
</protein>
<organism evidence="7 8">
    <name type="scientific">Cupriavidus pampae</name>
    <dbReference type="NCBI Taxonomy" id="659251"/>
    <lineage>
        <taxon>Bacteria</taxon>
        <taxon>Pseudomonadati</taxon>
        <taxon>Pseudomonadota</taxon>
        <taxon>Betaproteobacteria</taxon>
        <taxon>Burkholderiales</taxon>
        <taxon>Burkholderiaceae</taxon>
        <taxon>Cupriavidus</taxon>
    </lineage>
</organism>
<feature type="transmembrane region" description="Helical" evidence="6">
    <location>
        <begin position="154"/>
        <end position="174"/>
    </location>
</feature>
<sequence>MIRFAVNIPARVREWWFMGAVAGIIYGVLLLQAAMVLPPGAPLTGQVSYQPLWKCAMALLLARAAWFHRPLGERRWLVVALVFSAIGDLLLAMPGLRISFIGGLSAFLLAHLAYLRLFVPLGADLRAHRLIGCGLIIGAAGTLLSRFWPNLGELTLPVVVYIGVLAAMACAALLARLPTPLTALGAICFLISDALIGTARFLSAFDTYQLGIWWFYAAAQVLIVAGIVGHRHTDAAPAATDGA</sequence>
<dbReference type="InterPro" id="IPR012506">
    <property type="entry name" value="TMEM86B-like"/>
</dbReference>
<accession>A0ABM8X557</accession>
<dbReference type="PANTHER" id="PTHR31885:SF6">
    <property type="entry name" value="GH04784P"/>
    <property type="match status" value="1"/>
</dbReference>
<dbReference type="Pfam" id="PF07947">
    <property type="entry name" value="YhhN"/>
    <property type="match status" value="1"/>
</dbReference>
<feature type="transmembrane region" description="Helical" evidence="6">
    <location>
        <begin position="15"/>
        <end position="37"/>
    </location>
</feature>
<dbReference type="PANTHER" id="PTHR31885">
    <property type="entry name" value="GH04784P"/>
    <property type="match status" value="1"/>
</dbReference>
<gene>
    <name evidence="7" type="ORF">LMG32289_03216</name>
</gene>
<evidence type="ECO:0000256" key="2">
    <source>
        <dbReference type="ARBA" id="ARBA00007375"/>
    </source>
</evidence>
<keyword evidence="8" id="KW-1185">Reference proteome</keyword>
<evidence type="ECO:0000256" key="6">
    <source>
        <dbReference type="SAM" id="Phobius"/>
    </source>
</evidence>
<comment type="subcellular location">
    <subcellularLocation>
        <location evidence="1">Membrane</location>
        <topology evidence="1">Multi-pass membrane protein</topology>
    </subcellularLocation>
</comment>
<feature type="transmembrane region" description="Helical" evidence="6">
    <location>
        <begin position="98"/>
        <end position="118"/>
    </location>
</feature>
<evidence type="ECO:0000256" key="1">
    <source>
        <dbReference type="ARBA" id="ARBA00004141"/>
    </source>
</evidence>
<evidence type="ECO:0000256" key="5">
    <source>
        <dbReference type="ARBA" id="ARBA00023136"/>
    </source>
</evidence>
<feature type="transmembrane region" description="Helical" evidence="6">
    <location>
        <begin position="49"/>
        <end position="68"/>
    </location>
</feature>
<evidence type="ECO:0000256" key="4">
    <source>
        <dbReference type="ARBA" id="ARBA00022989"/>
    </source>
</evidence>
<evidence type="ECO:0000313" key="7">
    <source>
        <dbReference type="EMBL" id="CAG9175067.1"/>
    </source>
</evidence>
<feature type="transmembrane region" description="Helical" evidence="6">
    <location>
        <begin position="130"/>
        <end position="148"/>
    </location>
</feature>
<reference evidence="7 8" key="1">
    <citation type="submission" date="2021-08" db="EMBL/GenBank/DDBJ databases">
        <authorList>
            <person name="Peeters C."/>
        </authorList>
    </citation>
    <scope>NUCLEOTIDE SEQUENCE [LARGE SCALE GENOMIC DNA]</scope>
    <source>
        <strain evidence="7 8">LMG 32289</strain>
    </source>
</reference>
<evidence type="ECO:0000313" key="8">
    <source>
        <dbReference type="Proteomes" id="UP000706525"/>
    </source>
</evidence>
<keyword evidence="5 6" id="KW-0472">Membrane</keyword>
<dbReference type="Proteomes" id="UP000706525">
    <property type="component" value="Unassembled WGS sequence"/>
</dbReference>
<keyword evidence="4 6" id="KW-1133">Transmembrane helix</keyword>
<feature type="transmembrane region" description="Helical" evidence="6">
    <location>
        <begin position="75"/>
        <end position="92"/>
    </location>
</feature>
<proteinExistence type="inferred from homology"/>
<comment type="similarity">
    <text evidence="2">Belongs to the TMEM86 family.</text>
</comment>
<keyword evidence="3 6" id="KW-0812">Transmembrane</keyword>
<feature type="transmembrane region" description="Helical" evidence="6">
    <location>
        <begin position="208"/>
        <end position="228"/>
    </location>
</feature>
<comment type="caution">
    <text evidence="7">The sequence shown here is derived from an EMBL/GenBank/DDBJ whole genome shotgun (WGS) entry which is preliminary data.</text>
</comment>